<dbReference type="STRING" id="41427.A0A182IML1"/>
<keyword evidence="3" id="KW-0862">Zinc</keyword>
<dbReference type="GO" id="GO:0030036">
    <property type="term" value="P:actin cytoskeleton organization"/>
    <property type="evidence" value="ECO:0007669"/>
    <property type="project" value="TreeGrafter"/>
</dbReference>
<dbReference type="EnsemblMetazoa" id="AATE001980-RA">
    <property type="protein sequence ID" value="AATE001980-PA.1"/>
    <property type="gene ID" value="AATE001980"/>
</dbReference>
<feature type="region of interest" description="Disordered" evidence="4">
    <location>
        <begin position="502"/>
        <end position="541"/>
    </location>
</feature>
<dbReference type="GO" id="GO:0005912">
    <property type="term" value="C:adherens junction"/>
    <property type="evidence" value="ECO:0007669"/>
    <property type="project" value="TreeGrafter"/>
</dbReference>
<keyword evidence="2" id="KW-0963">Cytoplasm</keyword>
<feature type="compositionally biased region" description="Polar residues" evidence="4">
    <location>
        <begin position="513"/>
        <end position="532"/>
    </location>
</feature>
<dbReference type="AlphaFoldDB" id="A0A182IML1"/>
<evidence type="ECO:0000256" key="3">
    <source>
        <dbReference type="ARBA" id="ARBA00023038"/>
    </source>
</evidence>
<comment type="subcellular location">
    <subcellularLocation>
        <location evidence="1">Cytoplasm</location>
    </subcellularLocation>
</comment>
<dbReference type="InterPro" id="IPR031847">
    <property type="entry name" value="PDLI1-4/Zasp-like_mid"/>
</dbReference>
<dbReference type="FunFam" id="2.30.42.10:FF:000192">
    <property type="entry name" value="Uncharacterized protein, isoform J"/>
    <property type="match status" value="1"/>
</dbReference>
<name>A0A182IML1_ANOAO</name>
<dbReference type="GO" id="GO:0003779">
    <property type="term" value="F:actin binding"/>
    <property type="evidence" value="ECO:0007669"/>
    <property type="project" value="TreeGrafter"/>
</dbReference>
<dbReference type="PROSITE" id="PS50106">
    <property type="entry name" value="PDZ"/>
    <property type="match status" value="1"/>
</dbReference>
<dbReference type="InterPro" id="IPR050604">
    <property type="entry name" value="PDZ-LIM_domain"/>
</dbReference>
<dbReference type="InterPro" id="IPR001478">
    <property type="entry name" value="PDZ"/>
</dbReference>
<dbReference type="PANTHER" id="PTHR24214">
    <property type="entry name" value="PDZ AND LIM DOMAIN PROTEIN ZASP"/>
    <property type="match status" value="1"/>
</dbReference>
<dbReference type="InterPro" id="IPR036034">
    <property type="entry name" value="PDZ_sf"/>
</dbReference>
<dbReference type="Pfam" id="PF15936">
    <property type="entry name" value="DUF4749"/>
    <property type="match status" value="1"/>
</dbReference>
<dbReference type="GO" id="GO:0001725">
    <property type="term" value="C:stress fiber"/>
    <property type="evidence" value="ECO:0007669"/>
    <property type="project" value="TreeGrafter"/>
</dbReference>
<keyword evidence="3" id="KW-0479">Metal-binding</keyword>
<dbReference type="SUPFAM" id="SSF50156">
    <property type="entry name" value="PDZ domain-like"/>
    <property type="match status" value="1"/>
</dbReference>
<organism evidence="5">
    <name type="scientific">Anopheles atroparvus</name>
    <name type="common">European mosquito</name>
    <dbReference type="NCBI Taxonomy" id="41427"/>
    <lineage>
        <taxon>Eukaryota</taxon>
        <taxon>Metazoa</taxon>
        <taxon>Ecdysozoa</taxon>
        <taxon>Arthropoda</taxon>
        <taxon>Hexapoda</taxon>
        <taxon>Insecta</taxon>
        <taxon>Pterygota</taxon>
        <taxon>Neoptera</taxon>
        <taxon>Endopterygota</taxon>
        <taxon>Diptera</taxon>
        <taxon>Nematocera</taxon>
        <taxon>Culicoidea</taxon>
        <taxon>Culicidae</taxon>
        <taxon>Anophelinae</taxon>
        <taxon>Anopheles</taxon>
    </lineage>
</organism>
<reference evidence="5" key="1">
    <citation type="submission" date="2022-08" db="UniProtKB">
        <authorList>
            <consortium name="EnsemblMetazoa"/>
        </authorList>
    </citation>
    <scope>IDENTIFICATION</scope>
    <source>
        <strain evidence="5">EBRO</strain>
    </source>
</reference>
<dbReference type="PANTHER" id="PTHR24214:SF55">
    <property type="entry name" value="Z BAND ALTERNATIVELY SPLICED PDZ-MOTIF PROTEIN 66, ISOFORM E"/>
    <property type="match status" value="1"/>
</dbReference>
<dbReference type="GO" id="GO:0030018">
    <property type="term" value="C:Z disc"/>
    <property type="evidence" value="ECO:0007669"/>
    <property type="project" value="TreeGrafter"/>
</dbReference>
<dbReference type="GO" id="GO:0031941">
    <property type="term" value="C:filamentous actin"/>
    <property type="evidence" value="ECO:0007669"/>
    <property type="project" value="TreeGrafter"/>
</dbReference>
<evidence type="ECO:0000256" key="1">
    <source>
        <dbReference type="ARBA" id="ARBA00004496"/>
    </source>
</evidence>
<sequence>MSPKPHDFLVTLRRPSPQVAWGIRLVGGTDLNAPLIVTRVQVNSPAQQELLRGDIITKIDQYDARDLTHNDAQNFFRNAGNQIKVTIRRDDKVALHQSAHPVNGGPSPAPAPGSYAQPYQPYVDPAQPAGHFHQPSAAAPTPTKPQLHQNFPPPDPQQLLPSLTTSLPHGPQAYAAALEHPVETLPRTMFPGVDESGAYHLPKQPYPPPAPAGLNDASEAIANQSRRMFKFVENNTNPKIVPERRSVEVNESEVLGALGPPGRRGHAKPVADGRKVGHPEHITLPSIKFNLTLAPKADPEASLSGTGRWRTFKVGGISLNSPDSNHLWKHSSSSTTARPRWARVSGPVEYETVDVSSPTCRLPFRPDDGIHSYRGSPAFIHFAHRNENYDEAQIDYQPYRTTPLVLPGAKVPKKDTLPTESYLRHHPNPAMRAPPAHDYTDTLMRQKVVHKQFNSPIGLYSDNNIENTIRQSAPQQTQTVPIFIDLSFLKQKQKILDEQRRLEQEKQAHKQYPFQSYASPSASGRTSRQQTVSPPPPVPPLPEAYKKTVVFDPCKSETYRALQEGTGDGLQEVPNPIQQKTFAPNRLVPGKKPNANHPAPQPEFAYRVNSMGEPNEKIHQSGSFKRLMLHVMSDMD</sequence>
<dbReference type="SMART" id="SM00228">
    <property type="entry name" value="PDZ"/>
    <property type="match status" value="1"/>
</dbReference>
<proteinExistence type="predicted"/>
<dbReference type="Gene3D" id="2.30.42.10">
    <property type="match status" value="1"/>
</dbReference>
<dbReference type="CDD" id="cd23068">
    <property type="entry name" value="PDZ_ZASP52-like"/>
    <property type="match status" value="1"/>
</dbReference>
<dbReference type="GO" id="GO:0051371">
    <property type="term" value="F:muscle alpha-actinin binding"/>
    <property type="evidence" value="ECO:0007669"/>
    <property type="project" value="TreeGrafter"/>
</dbReference>
<keyword evidence="3" id="KW-0440">LIM domain</keyword>
<protein>
    <submittedName>
        <fullName evidence="5">PDZ domain-containing protein</fullName>
    </submittedName>
</protein>
<evidence type="ECO:0000256" key="2">
    <source>
        <dbReference type="ARBA" id="ARBA00022490"/>
    </source>
</evidence>
<feature type="compositionally biased region" description="Low complexity" evidence="4">
    <location>
        <begin position="112"/>
        <end position="122"/>
    </location>
</feature>
<dbReference type="GO" id="GO:0061061">
    <property type="term" value="P:muscle structure development"/>
    <property type="evidence" value="ECO:0007669"/>
    <property type="project" value="TreeGrafter"/>
</dbReference>
<dbReference type="Pfam" id="PF00595">
    <property type="entry name" value="PDZ"/>
    <property type="match status" value="1"/>
</dbReference>
<dbReference type="InterPro" id="IPR006643">
    <property type="entry name" value="Zasp-like_motif"/>
</dbReference>
<evidence type="ECO:0000313" key="5">
    <source>
        <dbReference type="EnsemblMetazoa" id="AATE001980-PA.1"/>
    </source>
</evidence>
<accession>A0A182IML1</accession>
<feature type="region of interest" description="Disordered" evidence="4">
    <location>
        <begin position="98"/>
        <end position="168"/>
    </location>
</feature>
<dbReference type="SMART" id="SM00735">
    <property type="entry name" value="ZM"/>
    <property type="match status" value="1"/>
</dbReference>
<evidence type="ECO:0000256" key="4">
    <source>
        <dbReference type="SAM" id="MobiDB-lite"/>
    </source>
</evidence>
<dbReference type="VEuPathDB" id="VectorBase:AATE001980"/>